<protein>
    <submittedName>
        <fullName evidence="1">Uncharacterized protein</fullName>
    </submittedName>
</protein>
<organism evidence="1 2">
    <name type="scientific">Ceratodon purpureus</name>
    <name type="common">Fire moss</name>
    <name type="synonym">Dicranum purpureum</name>
    <dbReference type="NCBI Taxonomy" id="3225"/>
    <lineage>
        <taxon>Eukaryota</taxon>
        <taxon>Viridiplantae</taxon>
        <taxon>Streptophyta</taxon>
        <taxon>Embryophyta</taxon>
        <taxon>Bryophyta</taxon>
        <taxon>Bryophytina</taxon>
        <taxon>Bryopsida</taxon>
        <taxon>Dicranidae</taxon>
        <taxon>Pseudoditrichales</taxon>
        <taxon>Ditrichaceae</taxon>
        <taxon>Ceratodon</taxon>
    </lineage>
</organism>
<accession>A0A8T0HN87</accession>
<comment type="caution">
    <text evidence="1">The sequence shown here is derived from an EMBL/GenBank/DDBJ whole genome shotgun (WGS) entry which is preliminary data.</text>
</comment>
<evidence type="ECO:0000313" key="2">
    <source>
        <dbReference type="Proteomes" id="UP000822688"/>
    </source>
</evidence>
<evidence type="ECO:0000313" key="1">
    <source>
        <dbReference type="EMBL" id="KAG0572370.1"/>
    </source>
</evidence>
<dbReference type="AlphaFoldDB" id="A0A8T0HN87"/>
<keyword evidence="2" id="KW-1185">Reference proteome</keyword>
<gene>
    <name evidence="1" type="ORF">KC19_VG089500</name>
</gene>
<reference evidence="1" key="1">
    <citation type="submission" date="2020-06" db="EMBL/GenBank/DDBJ databases">
        <title>WGS assembly of Ceratodon purpureus strain R40.</title>
        <authorList>
            <person name="Carey S.B."/>
            <person name="Jenkins J."/>
            <person name="Shu S."/>
            <person name="Lovell J.T."/>
            <person name="Sreedasyam A."/>
            <person name="Maumus F."/>
            <person name="Tiley G.P."/>
            <person name="Fernandez-Pozo N."/>
            <person name="Barry K."/>
            <person name="Chen C."/>
            <person name="Wang M."/>
            <person name="Lipzen A."/>
            <person name="Daum C."/>
            <person name="Saski C.A."/>
            <person name="Payton A.C."/>
            <person name="Mcbreen J.C."/>
            <person name="Conrad R.E."/>
            <person name="Kollar L.M."/>
            <person name="Olsson S."/>
            <person name="Huttunen S."/>
            <person name="Landis J.B."/>
            <person name="Wickett N.J."/>
            <person name="Johnson M.G."/>
            <person name="Rensing S.A."/>
            <person name="Grimwood J."/>
            <person name="Schmutz J."/>
            <person name="Mcdaniel S.F."/>
        </authorList>
    </citation>
    <scope>NUCLEOTIDE SEQUENCE</scope>
    <source>
        <strain evidence="1">R40</strain>
    </source>
</reference>
<proteinExistence type="predicted"/>
<sequence length="158" mass="18169">MEELIESVGRLHDAEMGTLIMRLELGNLRSELNFIDVPGLRATLTDAQEAYENELDALASILQLFTPARLRRGLTDVDRRVGRQLQDVMYARQEKEGAHKRWWRGTRRAQNVRNMIRLAEEELASLMAVEQLTRQDCYGPIVDMARIWTTSKAGGRRT</sequence>
<name>A0A8T0HN87_CERPU</name>
<dbReference type="EMBL" id="CM026426">
    <property type="protein sequence ID" value="KAG0572370.1"/>
    <property type="molecule type" value="Genomic_DNA"/>
</dbReference>
<dbReference type="Proteomes" id="UP000822688">
    <property type="component" value="Chromosome V"/>
</dbReference>